<proteinExistence type="predicted"/>
<dbReference type="EMBL" id="M13054">
    <property type="protein sequence ID" value="AAA88503.1"/>
    <property type="molecule type" value="Genomic_DNA"/>
</dbReference>
<organism evidence="1">
    <name type="scientific">Plasmid R100</name>
    <dbReference type="NCBI Taxonomy" id="28399"/>
    <lineage>
        <taxon>other sequences</taxon>
        <taxon>plasmids</taxon>
    </lineage>
</organism>
<protein>
    <submittedName>
        <fullName evidence="1">Uncharacterized protein</fullName>
    </submittedName>
</protein>
<accession>Q46712</accession>
<geneLocation type="plasmid" evidence="1">
    <name>R100</name>
</geneLocation>
<reference evidence="1" key="1">
    <citation type="journal article" date="1986" name="J. Bacteriol.">
        <title>Cloning, mapping, and sequencing of plasmid R100 traM and finP genes.</title>
        <authorList>
            <person name="Fee B.E."/>
            <person name="Dempsey W.B."/>
        </authorList>
    </citation>
    <scope>NUCLEOTIDE SEQUENCE</scope>
    <source>
        <plasmid evidence="1">R100</plasmid>
    </source>
</reference>
<keyword evidence="1" id="KW-0614">Plasmid</keyword>
<evidence type="ECO:0000313" key="1">
    <source>
        <dbReference type="EMBL" id="AAA88503.1"/>
    </source>
</evidence>
<sequence length="12" mass="1295">MRGGRSPCIGDF</sequence>
<name>Q46712_9ZZZZ</name>